<sequence>MYQHIRGPNIDSQTSMLPSLTVLSEAKTKVLVYIGIISFTMLLAAEECGVRSPLYEKDYEVEFRMETVSHVAALVAQQLNCTPMSGKLCTADEGTLGKIRTLQDWASQDEGWDRIYAAYVLYNEGSQHMAQEDYSAAAAAFEQAMAYRVFPYMDTKMLEHWQRALAMPGQLFRKQRLDLADVLLLSADSRLEMAQNANDLNTLESAMKTLELSVALREADGDTEASRMSEGYARTLHASITQAMHDMLPKLKVKELQLMLADRGLSCSGCVEKLELLEKLVPSLRLPAVPSDAQPLPGERVLPRMWVTRSSSEEPSAFLRRVLTSVVDSFSIPLLEEMEAWCGLPSQPGCQLFPLLPSTGADEASQRKNASSCQASHEADSRGGREDAVPSGSAQQEKGDAGRSGNKAGAAPVGGAGTATADGNRTGLRSSSGLCHQMGLRSACADGSCMDTCGLVEKMLSLEEPELQRVVKTLSDGEPIQSMARSLAQLDSAPSGSAPGATAQRSAGAADAGLREQHPGPSRFEHLDLTEEAFRSERDRQLQEQLVRRSRDVSEYEDDPLVPILLGVCVLCIAMLYLGRRHRRSISRVLGSWLSVRGALGSQAPTLGTSVSKERQAAAASLRAALARSDITAAELQRCLEAAEATDVEGPLVRRGHQTLAQRRRRERDAAESGRSKGKTGKDRDAGKGKRDEQKEGGARGGPASKPKQVGAGSSDKQLLSRSGSGKGRAEAAASLPPQEAKLASRTSAPDAALGPRTPALGGGPEATPQPPAVEQSETGSHSVIEVSDSASSHQLHSYRESEDGSTSAALHKAGSGSSVGSSPGSSVSDDSAAVPQPHAVSAESPRANATSTRSSEPKLSPAEPEKEDGPFIPAKQAKLPSAPPKDGGQQKPPAEKATAEDPASRPALPVVRQSASAAPQRQRAAATTTESAIRRAVRQPGMLQQSSRSARQLGKHAADSKSTKSAPGGTSLTVSSGLKWNEVAAQGTKVASTPRTPQPAPPAPWPMQQGQALEQQQQQQQCLRPCLDMGLQPMQVSDAAQAHPQASASFGALAGEHTQAALPHVGVGAPSGQLENPVTSAGICHADNNAMMSVDDLTLDYLSQLSILSHQQLPPTGGLGLGHGIGQPAMFSDATPADQDVRLMGAADSLHGVGSLFPPDLAAIWDDGLQQTGPFDALGPLPAGNSGLGPAGSVGLPLGSLGPVDAAAFQPFGVGSIWGSSLPQVSEGGVGTSSFGPLGWSLGQNGRHMHEEHGEML</sequence>
<feature type="compositionally biased region" description="Basic residues" evidence="1">
    <location>
        <begin position="654"/>
        <end position="666"/>
    </location>
</feature>
<feature type="compositionally biased region" description="Low complexity" evidence="1">
    <location>
        <begin position="492"/>
        <end position="501"/>
    </location>
</feature>
<evidence type="ECO:0000256" key="1">
    <source>
        <dbReference type="SAM" id="MobiDB-lite"/>
    </source>
</evidence>
<name>A0A061R0P1_9CHLO</name>
<dbReference type="EMBL" id="GBEZ01022551">
    <property type="protein sequence ID" value="JAC64294.1"/>
    <property type="molecule type" value="Transcribed_RNA"/>
</dbReference>
<dbReference type="Pfam" id="PF10208">
    <property type="entry name" value="ARMET_C"/>
    <property type="match status" value="1"/>
</dbReference>
<feature type="compositionally biased region" description="Pro residues" evidence="1">
    <location>
        <begin position="997"/>
        <end position="1006"/>
    </location>
</feature>
<feature type="compositionally biased region" description="Polar residues" evidence="1">
    <location>
        <begin position="964"/>
        <end position="979"/>
    </location>
</feature>
<accession>A0A061R0P1</accession>
<feature type="compositionally biased region" description="Basic and acidic residues" evidence="1">
    <location>
        <begin position="667"/>
        <end position="698"/>
    </location>
</feature>
<reference evidence="3" key="1">
    <citation type="submission" date="2014-05" db="EMBL/GenBank/DDBJ databases">
        <title>The transcriptome of the halophilic microalga Tetraselmis sp. GSL018 isolated from the Great Salt Lake, Utah.</title>
        <authorList>
            <person name="Jinkerson R.E."/>
            <person name="D'Adamo S."/>
            <person name="Posewitz M.C."/>
        </authorList>
    </citation>
    <scope>NUCLEOTIDE SEQUENCE</scope>
    <source>
        <strain evidence="3">GSL018</strain>
    </source>
</reference>
<dbReference type="InterPro" id="IPR019345">
    <property type="entry name" value="ARMET_C"/>
</dbReference>
<feature type="compositionally biased region" description="Basic and acidic residues" evidence="1">
    <location>
        <begin position="377"/>
        <end position="388"/>
    </location>
</feature>
<dbReference type="AlphaFoldDB" id="A0A061R0P1"/>
<gene>
    <name evidence="3" type="ORF">TSPGSL018_18631</name>
</gene>
<feature type="region of interest" description="Disordered" evidence="1">
    <location>
        <begin position="488"/>
        <end position="526"/>
    </location>
</feature>
<protein>
    <recommendedName>
        <fullName evidence="2">ARMET C-terminal domain-containing protein</fullName>
    </recommendedName>
</protein>
<feature type="compositionally biased region" description="Low complexity" evidence="1">
    <location>
        <begin position="913"/>
        <end position="932"/>
    </location>
</feature>
<feature type="compositionally biased region" description="Basic and acidic residues" evidence="1">
    <location>
        <begin position="894"/>
        <end position="904"/>
    </location>
</feature>
<feature type="compositionally biased region" description="Polar residues" evidence="1">
    <location>
        <begin position="715"/>
        <end position="724"/>
    </location>
</feature>
<dbReference type="Gene3D" id="1.10.720.30">
    <property type="entry name" value="SAP domain"/>
    <property type="match status" value="1"/>
</dbReference>
<dbReference type="SUPFAM" id="SSF68906">
    <property type="entry name" value="SAP domain"/>
    <property type="match status" value="1"/>
</dbReference>
<evidence type="ECO:0000313" key="3">
    <source>
        <dbReference type="EMBL" id="JAC64294.1"/>
    </source>
</evidence>
<feature type="compositionally biased region" description="Low complexity" evidence="1">
    <location>
        <begin position="1007"/>
        <end position="1020"/>
    </location>
</feature>
<feature type="region of interest" description="Disordered" evidence="1">
    <location>
        <begin position="650"/>
        <end position="1020"/>
    </location>
</feature>
<organism evidence="3">
    <name type="scientific">Tetraselmis sp. GSL018</name>
    <dbReference type="NCBI Taxonomy" id="582737"/>
    <lineage>
        <taxon>Eukaryota</taxon>
        <taxon>Viridiplantae</taxon>
        <taxon>Chlorophyta</taxon>
        <taxon>core chlorophytes</taxon>
        <taxon>Chlorodendrophyceae</taxon>
        <taxon>Chlorodendrales</taxon>
        <taxon>Chlorodendraceae</taxon>
        <taxon>Tetraselmis</taxon>
    </lineage>
</organism>
<feature type="domain" description="ARMET C-terminal" evidence="2">
    <location>
        <begin position="248"/>
        <end position="278"/>
    </location>
</feature>
<proteinExistence type="predicted"/>
<feature type="region of interest" description="Disordered" evidence="1">
    <location>
        <begin position="361"/>
        <end position="425"/>
    </location>
</feature>
<feature type="compositionally biased region" description="Basic and acidic residues" evidence="1">
    <location>
        <begin position="513"/>
        <end position="526"/>
    </location>
</feature>
<feature type="compositionally biased region" description="Low complexity" evidence="1">
    <location>
        <begin position="814"/>
        <end position="836"/>
    </location>
</feature>
<dbReference type="InterPro" id="IPR036361">
    <property type="entry name" value="SAP_dom_sf"/>
</dbReference>
<evidence type="ECO:0000259" key="2">
    <source>
        <dbReference type="Pfam" id="PF10208"/>
    </source>
</evidence>